<keyword evidence="2" id="KW-0449">Lipoprotein</keyword>
<proteinExistence type="predicted"/>
<feature type="chain" id="PRO_5012150565" evidence="1">
    <location>
        <begin position="22"/>
        <end position="153"/>
    </location>
</feature>
<evidence type="ECO:0000313" key="3">
    <source>
        <dbReference type="Proteomes" id="UP000215196"/>
    </source>
</evidence>
<gene>
    <name evidence="2" type="primary">gldH</name>
    <name evidence="2" type="ORF">SAMEA4412677_01493</name>
</gene>
<accession>A0A239XFK0</accession>
<dbReference type="Pfam" id="PF14109">
    <property type="entry name" value="GldH_lipo"/>
    <property type="match status" value="1"/>
</dbReference>
<evidence type="ECO:0000256" key="1">
    <source>
        <dbReference type="SAM" id="SignalP"/>
    </source>
</evidence>
<dbReference type="Proteomes" id="UP000215196">
    <property type="component" value="Chromosome 1"/>
</dbReference>
<name>A0A239XFK0_9FLAO</name>
<feature type="signal peptide" evidence="1">
    <location>
        <begin position="1"/>
        <end position="21"/>
    </location>
</feature>
<keyword evidence="1" id="KW-0732">Signal</keyword>
<reference evidence="2 3" key="1">
    <citation type="submission" date="2017-06" db="EMBL/GenBank/DDBJ databases">
        <authorList>
            <consortium name="Pathogen Informatics"/>
        </authorList>
    </citation>
    <scope>NUCLEOTIDE SEQUENCE [LARGE SCALE GENOMIC DNA]</scope>
    <source>
        <strain evidence="2 3">NCTC13490</strain>
    </source>
</reference>
<dbReference type="PROSITE" id="PS51257">
    <property type="entry name" value="PROKAR_LIPOPROTEIN"/>
    <property type="match status" value="1"/>
</dbReference>
<dbReference type="KEGG" id="ctak:4412677_01493"/>
<organism evidence="2 3">
    <name type="scientific">Chryseobacterium taklimakanense</name>
    <dbReference type="NCBI Taxonomy" id="536441"/>
    <lineage>
        <taxon>Bacteria</taxon>
        <taxon>Pseudomonadati</taxon>
        <taxon>Bacteroidota</taxon>
        <taxon>Flavobacteriia</taxon>
        <taxon>Flavobacteriales</taxon>
        <taxon>Weeksellaceae</taxon>
        <taxon>Chryseobacterium group</taxon>
        <taxon>Chryseobacterium</taxon>
    </lineage>
</organism>
<dbReference type="NCBIfam" id="TIGR03511">
    <property type="entry name" value="GldH_lipo"/>
    <property type="match status" value="1"/>
</dbReference>
<dbReference type="RefSeq" id="WP_095071941.1">
    <property type="nucleotide sequence ID" value="NZ_CALTUO010000001.1"/>
</dbReference>
<dbReference type="AlphaFoldDB" id="A0A239XFK0"/>
<protein>
    <submittedName>
        <fullName evidence="2">Gliding motility lipoprotein gldH</fullName>
    </submittedName>
</protein>
<sequence>MNKLLPLLLPLLFLLGCNVSGEDVYIHSLNGNWNKKATQKFEFEIKDAPNPKNIIFVVRNNNDYPYSNIWLFSRLYSKENRGKSDTVNYVLAKPNGEWIGSGFGDTKETLFQYKLNYKFPKNGKYFIDVQHGMRRDTLKGIEDFGIKIVPAKP</sequence>
<evidence type="ECO:0000313" key="2">
    <source>
        <dbReference type="EMBL" id="SNV45192.1"/>
    </source>
</evidence>
<dbReference type="InterPro" id="IPR020018">
    <property type="entry name" value="Motility-assoc_lipoprot_GldH"/>
</dbReference>
<keyword evidence="3" id="KW-1185">Reference proteome</keyword>
<dbReference type="EMBL" id="LT906465">
    <property type="protein sequence ID" value="SNV45192.1"/>
    <property type="molecule type" value="Genomic_DNA"/>
</dbReference>